<dbReference type="Proteomes" id="UP000185628">
    <property type="component" value="Unassembled WGS sequence"/>
</dbReference>
<dbReference type="AlphaFoldDB" id="A0A1Q5PZK3"/>
<name>A0A1Q5PZK3_9ACTO</name>
<feature type="transmembrane region" description="Helical" evidence="1">
    <location>
        <begin position="118"/>
        <end position="139"/>
    </location>
</feature>
<keyword evidence="1" id="KW-1133">Transmembrane helix</keyword>
<keyword evidence="1" id="KW-0472">Membrane</keyword>
<feature type="transmembrane region" description="Helical" evidence="1">
    <location>
        <begin position="91"/>
        <end position="112"/>
    </location>
</feature>
<reference evidence="3" key="1">
    <citation type="submission" date="2016-12" db="EMBL/GenBank/DDBJ databases">
        <authorList>
            <person name="Meng X."/>
        </authorList>
    </citation>
    <scope>NUCLEOTIDE SEQUENCE [LARGE SCALE GENOMIC DNA]</scope>
    <source>
        <strain evidence="3">DSM 19116</strain>
    </source>
</reference>
<dbReference type="RefSeq" id="WP_073717466.1">
    <property type="nucleotide sequence ID" value="NZ_MQVR01000093.1"/>
</dbReference>
<feature type="transmembrane region" description="Helical" evidence="1">
    <location>
        <begin position="55"/>
        <end position="79"/>
    </location>
</feature>
<accession>A0A1Q5PZK3</accession>
<evidence type="ECO:0000313" key="2">
    <source>
        <dbReference type="EMBL" id="OKL53058.1"/>
    </source>
</evidence>
<protein>
    <submittedName>
        <fullName evidence="2">Uncharacterized protein</fullName>
    </submittedName>
</protein>
<gene>
    <name evidence="2" type="ORF">BSZ39_11495</name>
</gene>
<sequence length="160" mass="16938">MTSNQPLPPDVAQVRAISTTRLTLIAGVALAFLTGALGAMLIMSTPHDAPGRMALWLPSLGLLGSLVIALFGVLLLFAPEAIAGLERHRRLLNITWRVGAVFIVIALAALLITTPSSWLIALLGAVIAAHPVAAAYVLASRTARRLDARPLGHRDRLAEF</sequence>
<proteinExistence type="predicted"/>
<dbReference type="EMBL" id="MQVR01000093">
    <property type="protein sequence ID" value="OKL53058.1"/>
    <property type="molecule type" value="Genomic_DNA"/>
</dbReference>
<evidence type="ECO:0000256" key="1">
    <source>
        <dbReference type="SAM" id="Phobius"/>
    </source>
</evidence>
<comment type="caution">
    <text evidence="2">The sequence shown here is derived from an EMBL/GenBank/DDBJ whole genome shotgun (WGS) entry which is preliminary data.</text>
</comment>
<keyword evidence="3" id="KW-1185">Reference proteome</keyword>
<keyword evidence="1" id="KW-0812">Transmembrane</keyword>
<organism evidence="2 3">
    <name type="scientific">Bowdeniella nasicola</name>
    <dbReference type="NCBI Taxonomy" id="208480"/>
    <lineage>
        <taxon>Bacteria</taxon>
        <taxon>Bacillati</taxon>
        <taxon>Actinomycetota</taxon>
        <taxon>Actinomycetes</taxon>
        <taxon>Actinomycetales</taxon>
        <taxon>Actinomycetaceae</taxon>
        <taxon>Bowdeniella</taxon>
    </lineage>
</organism>
<evidence type="ECO:0000313" key="3">
    <source>
        <dbReference type="Proteomes" id="UP000185628"/>
    </source>
</evidence>
<feature type="transmembrane region" description="Helical" evidence="1">
    <location>
        <begin position="22"/>
        <end position="43"/>
    </location>
</feature>